<comment type="caution">
    <text evidence="2">The sequence shown here is derived from an EMBL/GenBank/DDBJ whole genome shotgun (WGS) entry which is preliminary data.</text>
</comment>
<accession>A0AA38PIL2</accession>
<evidence type="ECO:0000256" key="1">
    <source>
        <dbReference type="SAM" id="MobiDB-lite"/>
    </source>
</evidence>
<dbReference type="Proteomes" id="UP001163846">
    <property type="component" value="Unassembled WGS sequence"/>
</dbReference>
<organism evidence="2 3">
    <name type="scientific">Lentinula raphanica</name>
    <dbReference type="NCBI Taxonomy" id="153919"/>
    <lineage>
        <taxon>Eukaryota</taxon>
        <taxon>Fungi</taxon>
        <taxon>Dikarya</taxon>
        <taxon>Basidiomycota</taxon>
        <taxon>Agaricomycotina</taxon>
        <taxon>Agaricomycetes</taxon>
        <taxon>Agaricomycetidae</taxon>
        <taxon>Agaricales</taxon>
        <taxon>Marasmiineae</taxon>
        <taxon>Omphalotaceae</taxon>
        <taxon>Lentinula</taxon>
    </lineage>
</organism>
<protein>
    <submittedName>
        <fullName evidence="2">Uncharacterized protein</fullName>
    </submittedName>
</protein>
<proteinExistence type="predicted"/>
<dbReference type="AlphaFoldDB" id="A0AA38PIL2"/>
<name>A0AA38PIL2_9AGAR</name>
<feature type="compositionally biased region" description="Polar residues" evidence="1">
    <location>
        <begin position="45"/>
        <end position="57"/>
    </location>
</feature>
<dbReference type="EMBL" id="MU805971">
    <property type="protein sequence ID" value="KAJ3843620.1"/>
    <property type="molecule type" value="Genomic_DNA"/>
</dbReference>
<gene>
    <name evidence="2" type="ORF">F5878DRAFT_250464</name>
</gene>
<evidence type="ECO:0000313" key="2">
    <source>
        <dbReference type="EMBL" id="KAJ3843620.1"/>
    </source>
</evidence>
<keyword evidence="3" id="KW-1185">Reference proteome</keyword>
<sequence>MAATPPTTTAATVLHAAPQFFPSASGFEIKGPIFNSHIYPSPISQSPNAPGIPSTSKVHSDRERDQSFGIPFVESEIYAQMLLLRKRGYPLWKPKSHNTRLPEVYKKNGVHIGDVGILTESGGFDYLFNVCHGANHELNFGRVPEDFKPILDLDADDTEENDEEYPKGSHVSSDPNRIHQSTIQVENSYQGSATQFEGVPEGGVTFWSTTSKGALLILPEGGKSVNHLQREKFEDYAAECATSWYTHVGGALGRKINNGSLYLITGFDKARAWGVASFSNATPENISLEFVPRSSKGKTRYPEYYFRTSNSAVSSSGADDIYGQQSGCVFLRGLKIAIRQSWFREMVAETTQVSSLEFDDLLPRLSDNRNKWWLTRKIGQWFGLLQQLSSASPTNLKHQLDQDLDSSNDVLTLDYTPDIQVYHPSDVINNSLLGSTMGTPTTSISIKTSLDIAITHDDEWAALIRDVSRYHLVTYRLIAYPRMTKRCQILRS</sequence>
<feature type="region of interest" description="Disordered" evidence="1">
    <location>
        <begin position="45"/>
        <end position="64"/>
    </location>
</feature>
<evidence type="ECO:0000313" key="3">
    <source>
        <dbReference type="Proteomes" id="UP001163846"/>
    </source>
</evidence>
<reference evidence="2" key="1">
    <citation type="submission" date="2022-08" db="EMBL/GenBank/DDBJ databases">
        <authorList>
            <consortium name="DOE Joint Genome Institute"/>
            <person name="Min B."/>
            <person name="Riley R."/>
            <person name="Sierra-Patev S."/>
            <person name="Naranjo-Ortiz M."/>
            <person name="Looney B."/>
            <person name="Konkel Z."/>
            <person name="Slot J.C."/>
            <person name="Sakamoto Y."/>
            <person name="Steenwyk J.L."/>
            <person name="Rokas A."/>
            <person name="Carro J."/>
            <person name="Camarero S."/>
            <person name="Ferreira P."/>
            <person name="Molpeceres G."/>
            <person name="Ruiz-Duenas F.J."/>
            <person name="Serrano A."/>
            <person name="Henrissat B."/>
            <person name="Drula E."/>
            <person name="Hughes K.W."/>
            <person name="Mata J.L."/>
            <person name="Ishikawa N.K."/>
            <person name="Vargas-Isla R."/>
            <person name="Ushijima S."/>
            <person name="Smith C.A."/>
            <person name="Ahrendt S."/>
            <person name="Andreopoulos W."/>
            <person name="He G."/>
            <person name="Labutti K."/>
            <person name="Lipzen A."/>
            <person name="Ng V."/>
            <person name="Sandor L."/>
            <person name="Barry K."/>
            <person name="Martinez A.T."/>
            <person name="Xiao Y."/>
            <person name="Gibbons J.G."/>
            <person name="Terashima K."/>
            <person name="Hibbett D.S."/>
            <person name="Grigoriev I.V."/>
        </authorList>
    </citation>
    <scope>NUCLEOTIDE SEQUENCE</scope>
    <source>
        <strain evidence="2">TFB9207</strain>
    </source>
</reference>